<dbReference type="InterPro" id="IPR011990">
    <property type="entry name" value="TPR-like_helical_dom_sf"/>
</dbReference>
<evidence type="ECO:0000259" key="4">
    <source>
        <dbReference type="Pfam" id="PF14432"/>
    </source>
</evidence>
<dbReference type="Pfam" id="PF13041">
    <property type="entry name" value="PPR_2"/>
    <property type="match status" value="5"/>
</dbReference>
<keyword evidence="1" id="KW-0677">Repeat</keyword>
<dbReference type="InterPro" id="IPR046960">
    <property type="entry name" value="PPR_At4g14850-like_plant"/>
</dbReference>
<dbReference type="Pfam" id="PF01535">
    <property type="entry name" value="PPR"/>
    <property type="match status" value="3"/>
</dbReference>
<keyword evidence="3" id="KW-1133">Transmembrane helix</keyword>
<organism evidence="5 6">
    <name type="scientific">Ceratopteris richardii</name>
    <name type="common">Triangle waterfern</name>
    <dbReference type="NCBI Taxonomy" id="49495"/>
    <lineage>
        <taxon>Eukaryota</taxon>
        <taxon>Viridiplantae</taxon>
        <taxon>Streptophyta</taxon>
        <taxon>Embryophyta</taxon>
        <taxon>Tracheophyta</taxon>
        <taxon>Polypodiopsida</taxon>
        <taxon>Polypodiidae</taxon>
        <taxon>Polypodiales</taxon>
        <taxon>Pteridineae</taxon>
        <taxon>Pteridaceae</taxon>
        <taxon>Parkerioideae</taxon>
        <taxon>Ceratopteris</taxon>
    </lineage>
</organism>
<dbReference type="NCBIfam" id="TIGR00756">
    <property type="entry name" value="PPR"/>
    <property type="match status" value="7"/>
</dbReference>
<dbReference type="EMBL" id="CM035409">
    <property type="protein sequence ID" value="KAH7438511.1"/>
    <property type="molecule type" value="Genomic_DNA"/>
</dbReference>
<dbReference type="GO" id="GO:0003723">
    <property type="term" value="F:RNA binding"/>
    <property type="evidence" value="ECO:0007669"/>
    <property type="project" value="InterPro"/>
</dbReference>
<dbReference type="Proteomes" id="UP000825935">
    <property type="component" value="Chromosome 4"/>
</dbReference>
<name>A0A8T2UQM3_CERRI</name>
<gene>
    <name evidence="5" type="ORF">KP509_04G018200</name>
</gene>
<keyword evidence="3" id="KW-0472">Membrane</keyword>
<dbReference type="Gene3D" id="1.25.40.10">
    <property type="entry name" value="Tetratricopeptide repeat domain"/>
    <property type="match status" value="6"/>
</dbReference>
<feature type="domain" description="DYW" evidence="4">
    <location>
        <begin position="942"/>
        <end position="1018"/>
    </location>
</feature>
<dbReference type="Pfam" id="PF14432">
    <property type="entry name" value="DYW_deaminase"/>
    <property type="match status" value="1"/>
</dbReference>
<evidence type="ECO:0000256" key="1">
    <source>
        <dbReference type="ARBA" id="ARBA00022737"/>
    </source>
</evidence>
<dbReference type="OrthoDB" id="1848122at2759"/>
<dbReference type="InterPro" id="IPR046849">
    <property type="entry name" value="E2_motif"/>
</dbReference>
<reference evidence="5" key="1">
    <citation type="submission" date="2021-08" db="EMBL/GenBank/DDBJ databases">
        <title>WGS assembly of Ceratopteris richardii.</title>
        <authorList>
            <person name="Marchant D.B."/>
            <person name="Chen G."/>
            <person name="Jenkins J."/>
            <person name="Shu S."/>
            <person name="Leebens-Mack J."/>
            <person name="Grimwood J."/>
            <person name="Schmutz J."/>
            <person name="Soltis P."/>
            <person name="Soltis D."/>
            <person name="Chen Z.-H."/>
        </authorList>
    </citation>
    <scope>NUCLEOTIDE SEQUENCE</scope>
    <source>
        <strain evidence="5">Whitten #5841</strain>
        <tissue evidence="5">Leaf</tissue>
    </source>
</reference>
<evidence type="ECO:0000313" key="5">
    <source>
        <dbReference type="EMBL" id="KAH7438511.1"/>
    </source>
</evidence>
<dbReference type="GO" id="GO:0009451">
    <property type="term" value="P:RNA modification"/>
    <property type="evidence" value="ECO:0007669"/>
    <property type="project" value="InterPro"/>
</dbReference>
<comment type="caution">
    <text evidence="5">The sequence shown here is derived from an EMBL/GenBank/DDBJ whole genome shotgun (WGS) entry which is preliminary data.</text>
</comment>
<proteinExistence type="predicted"/>
<dbReference type="GO" id="GO:0008270">
    <property type="term" value="F:zinc ion binding"/>
    <property type="evidence" value="ECO:0007669"/>
    <property type="project" value="InterPro"/>
</dbReference>
<sequence>MFEAEPQWQRLSKTPSFFCTVMALQKVVLFGFFSSAYPFFPFLNCFFLLHRFYTSFPVHRNHHLPQFTHALGKLSVREGENFHGTGIHGVEDNNLTPSCLNEQFRLAWKTPVSISFETLLDKAFEGDLRHTLQQVIHLAHEGVQIPSDVLAQLLQLCIERHDLLSGRYIQHIVKACDLNSDAFLGSHLIRMFAAFGCLGEAMEVFKSISLPNVYTWNSIISAHVDMGHFEKAVSLYMVMRESGVDPDGHIFVSVLKAYIGIGKLDQSLWVHLDIIKYGFETEIFVCSTLIDMYTKCGDLEKACQIFSKLPEQNVVTWSVLINAHSIHGYSDKALELFECMQSGGIEPNPFTCTSVLKACLHVEDVMRTHAHIVGHGLESNNFVSSSLVHMYAKCGSFGEAHVMFERLHEQGLLAWSALITNLCHCGHDHAALNVFTDMQCEGIEVNLAIYSCILKSCAELRAFREGFLIHSSLIENNIQLDAYAGSSLINMYSKCGDLRSAIAVFQSLPQQNVVTWSALISGFLQHGFTEEGFECFQQMKQQGVEPNEFTLVSILKACSDLSMLEEGRQIHVALIECGFEQDTFVSNAIIDLYVHCNQFEDACNVFNKLFKRDVVSWSTLMGGSIEHERGEMALQLYSEMLLDGVEPSMITFVTLLRACSSIAALDHGRHLHAQIVLYGLSVDVYISSALIDMYSRCSCLEDSHMVFHRLSKYDTGIWSAMITAYAQHSDYRMAFQYLNMMQRSGLEPDSVTFLCILSACSHSGLVQEGLQHLKAMRDTHHLLPNLEHFNSVVDLLGSSNLLDEARDLLETLPVGANIVGWISLLSSCKKHVNLDIGRECFDHIVTLDGGNVTCYVFMADIYRAHGMQQHAEEIEELRRISNGWKKPGRAFIEVNKEVHRFVVGDRQHPQSEAIYDKLKVLKAQMKSEETEMLVRSDIDQVSQNTEDQLCGHCEKLAVAFGLLHTPQGTTIRVSKNLRMCSFCHMDVKFISKAEKRDIIIVDGCLVHHFQDGICKCNMYDT</sequence>
<feature type="repeat" description="PPR" evidence="2">
    <location>
        <begin position="212"/>
        <end position="246"/>
    </location>
</feature>
<dbReference type="AlphaFoldDB" id="A0A8T2UQM3"/>
<evidence type="ECO:0000313" key="6">
    <source>
        <dbReference type="Proteomes" id="UP000825935"/>
    </source>
</evidence>
<dbReference type="InterPro" id="IPR032867">
    <property type="entry name" value="DYW_dom"/>
</dbReference>
<feature type="repeat" description="PPR" evidence="2">
    <location>
        <begin position="714"/>
        <end position="748"/>
    </location>
</feature>
<dbReference type="InterPro" id="IPR002885">
    <property type="entry name" value="PPR_rpt"/>
</dbReference>
<dbReference type="PANTHER" id="PTHR47926">
    <property type="entry name" value="PENTATRICOPEPTIDE REPEAT-CONTAINING PROTEIN"/>
    <property type="match status" value="1"/>
</dbReference>
<evidence type="ECO:0000256" key="2">
    <source>
        <dbReference type="PROSITE-ProRule" id="PRU00708"/>
    </source>
</evidence>
<feature type="repeat" description="PPR" evidence="2">
    <location>
        <begin position="613"/>
        <end position="647"/>
    </location>
</feature>
<accession>A0A8T2UQM3</accession>
<keyword evidence="6" id="KW-1185">Reference proteome</keyword>
<feature type="repeat" description="PPR" evidence="2">
    <location>
        <begin position="512"/>
        <end position="546"/>
    </location>
</feature>
<dbReference type="FunFam" id="1.25.40.10:FF:000090">
    <property type="entry name" value="Pentatricopeptide repeat-containing protein, chloroplastic"/>
    <property type="match status" value="1"/>
</dbReference>
<dbReference type="Pfam" id="PF20430">
    <property type="entry name" value="Eplus_motif"/>
    <property type="match status" value="1"/>
</dbReference>
<protein>
    <recommendedName>
        <fullName evidence="4">DYW domain-containing protein</fullName>
    </recommendedName>
</protein>
<evidence type="ECO:0000256" key="3">
    <source>
        <dbReference type="SAM" id="Phobius"/>
    </source>
</evidence>
<dbReference type="FunFam" id="1.25.40.10:FF:000031">
    <property type="entry name" value="Pentatricopeptide repeat-containing protein mitochondrial"/>
    <property type="match status" value="2"/>
</dbReference>
<feature type="repeat" description="PPR" evidence="2">
    <location>
        <begin position="313"/>
        <end position="347"/>
    </location>
</feature>
<dbReference type="PROSITE" id="PS51375">
    <property type="entry name" value="PPR"/>
    <property type="match status" value="6"/>
</dbReference>
<keyword evidence="3" id="KW-0812">Transmembrane</keyword>
<dbReference type="FunFam" id="1.25.40.10:FF:000344">
    <property type="entry name" value="Pentatricopeptide repeat-containing protein"/>
    <property type="match status" value="1"/>
</dbReference>
<feature type="repeat" description="PPR" evidence="2">
    <location>
        <begin position="380"/>
        <end position="414"/>
    </location>
</feature>
<feature type="transmembrane region" description="Helical" evidence="3">
    <location>
        <begin position="17"/>
        <end position="40"/>
    </location>
</feature>